<evidence type="ECO:0000313" key="3">
    <source>
        <dbReference type="Proteomes" id="UP001595616"/>
    </source>
</evidence>
<gene>
    <name evidence="2" type="ORF">ACFOOI_07955</name>
</gene>
<name>A0ABV7YWA6_9BACT</name>
<dbReference type="EMBL" id="JBHRYQ010000001">
    <property type="protein sequence ID" value="MFC3810582.1"/>
    <property type="molecule type" value="Genomic_DNA"/>
</dbReference>
<evidence type="ECO:0008006" key="4">
    <source>
        <dbReference type="Google" id="ProtNLM"/>
    </source>
</evidence>
<reference evidence="3" key="1">
    <citation type="journal article" date="2019" name="Int. J. Syst. Evol. Microbiol.">
        <title>The Global Catalogue of Microorganisms (GCM) 10K type strain sequencing project: providing services to taxonomists for standard genome sequencing and annotation.</title>
        <authorList>
            <consortium name="The Broad Institute Genomics Platform"/>
            <consortium name="The Broad Institute Genome Sequencing Center for Infectious Disease"/>
            <person name="Wu L."/>
            <person name="Ma J."/>
        </authorList>
    </citation>
    <scope>NUCLEOTIDE SEQUENCE [LARGE SCALE GENOMIC DNA]</scope>
    <source>
        <strain evidence="3">CECT 7956</strain>
    </source>
</reference>
<evidence type="ECO:0000313" key="2">
    <source>
        <dbReference type="EMBL" id="MFC3810582.1"/>
    </source>
</evidence>
<accession>A0ABV7YWA6</accession>
<dbReference type="RefSeq" id="WP_379836816.1">
    <property type="nucleotide sequence ID" value="NZ_JBHRYQ010000001.1"/>
</dbReference>
<organism evidence="2 3">
    <name type="scientific">Lacihabitans lacunae</name>
    <dbReference type="NCBI Taxonomy" id="1028214"/>
    <lineage>
        <taxon>Bacteria</taxon>
        <taxon>Pseudomonadati</taxon>
        <taxon>Bacteroidota</taxon>
        <taxon>Cytophagia</taxon>
        <taxon>Cytophagales</taxon>
        <taxon>Leadbetterellaceae</taxon>
        <taxon>Lacihabitans</taxon>
    </lineage>
</organism>
<comment type="caution">
    <text evidence="2">The sequence shown here is derived from an EMBL/GenBank/DDBJ whole genome shotgun (WGS) entry which is preliminary data.</text>
</comment>
<feature type="region of interest" description="Disordered" evidence="1">
    <location>
        <begin position="1"/>
        <end position="41"/>
    </location>
</feature>
<keyword evidence="3" id="KW-1185">Reference proteome</keyword>
<protein>
    <recommendedName>
        <fullName evidence="4">50S ribosomal protein L32</fullName>
    </recommendedName>
</protein>
<proteinExistence type="predicted"/>
<dbReference type="Proteomes" id="UP001595616">
    <property type="component" value="Unassembled WGS sequence"/>
</dbReference>
<evidence type="ECO:0000256" key="1">
    <source>
        <dbReference type="SAM" id="MobiDB-lite"/>
    </source>
</evidence>
<feature type="compositionally biased region" description="Basic residues" evidence="1">
    <location>
        <begin position="24"/>
        <end position="41"/>
    </location>
</feature>
<sequence>MTTPGTINYEVVVVTRKPKPNERSRKRHASKRNNWHASKNK</sequence>